<organism evidence="1">
    <name type="scientific">Brassica oleracea</name>
    <name type="common">Wild cabbage</name>
    <dbReference type="NCBI Taxonomy" id="3712"/>
    <lineage>
        <taxon>Eukaryota</taxon>
        <taxon>Viridiplantae</taxon>
        <taxon>Streptophyta</taxon>
        <taxon>Embryophyta</taxon>
        <taxon>Tracheophyta</taxon>
        <taxon>Spermatophyta</taxon>
        <taxon>Magnoliopsida</taxon>
        <taxon>eudicotyledons</taxon>
        <taxon>Gunneridae</taxon>
        <taxon>Pentapetalae</taxon>
        <taxon>rosids</taxon>
        <taxon>malvids</taxon>
        <taxon>Brassicales</taxon>
        <taxon>Brassicaceae</taxon>
        <taxon>Brassiceae</taxon>
        <taxon>Brassica</taxon>
    </lineage>
</organism>
<protein>
    <submittedName>
        <fullName evidence="1">Uncharacterized protein</fullName>
    </submittedName>
</protein>
<reference evidence="1" key="1">
    <citation type="submission" date="2018-11" db="EMBL/GenBank/DDBJ databases">
        <authorList>
            <consortium name="Genoscope - CEA"/>
            <person name="William W."/>
        </authorList>
    </citation>
    <scope>NUCLEOTIDE SEQUENCE</scope>
</reference>
<dbReference type="EMBL" id="LR031875">
    <property type="protein sequence ID" value="VDD28504.1"/>
    <property type="molecule type" value="Genomic_DNA"/>
</dbReference>
<name>A0A3P6DZM0_BRAOL</name>
<accession>A0A3P6DZM0</accession>
<gene>
    <name evidence="1" type="ORF">BOLC9T53827H</name>
</gene>
<dbReference type="AlphaFoldDB" id="A0A3P6DZM0"/>
<evidence type="ECO:0000313" key="1">
    <source>
        <dbReference type="EMBL" id="VDD28504.1"/>
    </source>
</evidence>
<sequence length="35" mass="3848">MGRVLRRSVFSAEPKVSLSARVSPTITSFTLRSLP</sequence>
<proteinExistence type="predicted"/>